<keyword evidence="2" id="KW-1185">Reference proteome</keyword>
<evidence type="ECO:0000313" key="2">
    <source>
        <dbReference type="Proteomes" id="UP000789405"/>
    </source>
</evidence>
<evidence type="ECO:0000313" key="1">
    <source>
        <dbReference type="EMBL" id="CAG8791904.1"/>
    </source>
</evidence>
<feature type="non-terminal residue" evidence="1">
    <location>
        <position position="1"/>
    </location>
</feature>
<organism evidence="1 2">
    <name type="scientific">Dentiscutata erythropus</name>
    <dbReference type="NCBI Taxonomy" id="1348616"/>
    <lineage>
        <taxon>Eukaryota</taxon>
        <taxon>Fungi</taxon>
        <taxon>Fungi incertae sedis</taxon>
        <taxon>Mucoromycota</taxon>
        <taxon>Glomeromycotina</taxon>
        <taxon>Glomeromycetes</taxon>
        <taxon>Diversisporales</taxon>
        <taxon>Gigasporaceae</taxon>
        <taxon>Dentiscutata</taxon>
    </lineage>
</organism>
<gene>
    <name evidence="1" type="ORF">DERYTH_LOCUS21591</name>
</gene>
<comment type="caution">
    <text evidence="1">The sequence shown here is derived from an EMBL/GenBank/DDBJ whole genome shotgun (WGS) entry which is preliminary data.</text>
</comment>
<dbReference type="Proteomes" id="UP000789405">
    <property type="component" value="Unassembled WGS sequence"/>
</dbReference>
<dbReference type="AlphaFoldDB" id="A0A9N9JU26"/>
<dbReference type="OrthoDB" id="2428958at2759"/>
<sequence>EEYLNNSDKNIVYEIPNDDQIILDLVKTFEKRSGKIENNFKE</sequence>
<accession>A0A9N9JU26</accession>
<dbReference type="EMBL" id="CAJVPY010027971">
    <property type="protein sequence ID" value="CAG8791904.1"/>
    <property type="molecule type" value="Genomic_DNA"/>
</dbReference>
<protein>
    <submittedName>
        <fullName evidence="1">5202_t:CDS:1</fullName>
    </submittedName>
</protein>
<proteinExistence type="predicted"/>
<reference evidence="1" key="1">
    <citation type="submission" date="2021-06" db="EMBL/GenBank/DDBJ databases">
        <authorList>
            <person name="Kallberg Y."/>
            <person name="Tangrot J."/>
            <person name="Rosling A."/>
        </authorList>
    </citation>
    <scope>NUCLEOTIDE SEQUENCE</scope>
    <source>
        <strain evidence="1">MA453B</strain>
    </source>
</reference>
<feature type="non-terminal residue" evidence="1">
    <location>
        <position position="42"/>
    </location>
</feature>
<name>A0A9N9JU26_9GLOM</name>